<keyword evidence="2" id="KW-0413">Isomerase</keyword>
<dbReference type="Gene3D" id="3.30.70.1050">
    <property type="entry name" value="Trigger factor ribosome-binding domain"/>
    <property type="match status" value="1"/>
</dbReference>
<dbReference type="EMBL" id="JBCDNA010000002">
    <property type="protein sequence ID" value="MEL4456116.1"/>
    <property type="molecule type" value="Genomic_DNA"/>
</dbReference>
<name>A0ABU9L415_9FLAO</name>
<dbReference type="SUPFAM" id="SSF109998">
    <property type="entry name" value="Triger factor/SurA peptide-binding domain-like"/>
    <property type="match status" value="1"/>
</dbReference>
<dbReference type="RefSeq" id="WP_342160160.1">
    <property type="nucleotide sequence ID" value="NZ_JBCDNA010000002.1"/>
</dbReference>
<gene>
    <name evidence="2" type="primary">tig</name>
    <name evidence="2" type="ORF">AABB81_09440</name>
</gene>
<organism evidence="2 3">
    <name type="scientific">Lutimonas vermicola</name>
    <dbReference type="NCBI Taxonomy" id="414288"/>
    <lineage>
        <taxon>Bacteria</taxon>
        <taxon>Pseudomonadati</taxon>
        <taxon>Bacteroidota</taxon>
        <taxon>Flavobacteriia</taxon>
        <taxon>Flavobacteriales</taxon>
        <taxon>Flavobacteriaceae</taxon>
        <taxon>Lutimonas</taxon>
    </lineage>
</organism>
<dbReference type="Gene3D" id="1.10.3120.10">
    <property type="entry name" value="Trigger factor, C-terminal domain"/>
    <property type="match status" value="1"/>
</dbReference>
<dbReference type="InterPro" id="IPR008881">
    <property type="entry name" value="Trigger_fac_ribosome-bd_bac"/>
</dbReference>
<dbReference type="PANTHER" id="PTHR30560:SF3">
    <property type="entry name" value="TRIGGER FACTOR-LIKE PROTEIN TIG, CHLOROPLASTIC"/>
    <property type="match status" value="1"/>
</dbReference>
<dbReference type="GO" id="GO:0003755">
    <property type="term" value="F:peptidyl-prolyl cis-trans isomerase activity"/>
    <property type="evidence" value="ECO:0007669"/>
    <property type="project" value="UniProtKB-EC"/>
</dbReference>
<dbReference type="Pfam" id="PF05697">
    <property type="entry name" value="Trigger_N"/>
    <property type="match status" value="1"/>
</dbReference>
<evidence type="ECO:0000313" key="3">
    <source>
        <dbReference type="Proteomes" id="UP001474120"/>
    </source>
</evidence>
<protein>
    <submittedName>
        <fullName evidence="2">Trigger factor</fullName>
        <ecNumber evidence="2">5.2.1.8</ecNumber>
    </submittedName>
</protein>
<comment type="caution">
    <text evidence="2">The sequence shown here is derived from an EMBL/GenBank/DDBJ whole genome shotgun (WGS) entry which is preliminary data.</text>
</comment>
<dbReference type="InterPro" id="IPR005215">
    <property type="entry name" value="Trig_fac"/>
</dbReference>
<dbReference type="EC" id="5.2.1.8" evidence="2"/>
<dbReference type="InterPro" id="IPR036611">
    <property type="entry name" value="Trigger_fac_ribosome-bd_sf"/>
</dbReference>
<accession>A0ABU9L415</accession>
<dbReference type="InterPro" id="IPR027304">
    <property type="entry name" value="Trigger_fact/SurA_dom_sf"/>
</dbReference>
<dbReference type="InterPro" id="IPR037041">
    <property type="entry name" value="Trigger_fac_C_sf"/>
</dbReference>
<dbReference type="NCBIfam" id="TIGR00115">
    <property type="entry name" value="tig"/>
    <property type="match status" value="1"/>
</dbReference>
<sequence>MKITKEDIDALNSVVKIDITANDYQEKVDSQLDDYRRKANIPGFRKGHVPMSLVKKQYGKSVMIDEVNKLLQESLNKFLVEEKLDVLGNPLPKMQEDFSWDGDQFCFEFELGLAPEFEVNLKPKKAIISYKIVADDKMINNQIENIREQYGKLITQAEVEENSNVTGTFINEEKEIEKKSTFKLDKIKGKANVKKFVGAKVGDTIDLKSKDLFTDDHMLMNILGISHDEAHDFEAPLTFSIEEITQTELATLDQDLFDKLFGAGLVTSEEQLRKRLKEDAEKQFGSQADQQLLNAVTENLIENTKFDLPAEFLKKWLAVSGEKPMTEEQAGEEYERSEKGLRYQLIEGKLMTEHNLQVTYDDLKDYTKGFVRAQMAQFGDNKIEDKELDDIVNRVMSNQEEVRRLSDQLKNEKLLKFFKEHIKLKTKEVTYEDFIKEVYK</sequence>
<evidence type="ECO:0000313" key="2">
    <source>
        <dbReference type="EMBL" id="MEL4456116.1"/>
    </source>
</evidence>
<dbReference type="Proteomes" id="UP001474120">
    <property type="component" value="Unassembled WGS sequence"/>
</dbReference>
<dbReference type="PIRSF" id="PIRSF003095">
    <property type="entry name" value="Trigger_factor"/>
    <property type="match status" value="1"/>
</dbReference>
<reference evidence="2 3" key="1">
    <citation type="submission" date="2024-04" db="EMBL/GenBank/DDBJ databases">
        <title>whole genome sequencing of Lutimonas vermicola strain IMCC1616.</title>
        <authorList>
            <person name="Bae S.S."/>
        </authorList>
    </citation>
    <scope>NUCLEOTIDE SEQUENCE [LARGE SCALE GENOMIC DNA]</scope>
    <source>
        <strain evidence="2 3">IMCC1616</strain>
    </source>
</reference>
<dbReference type="SUPFAM" id="SSF102735">
    <property type="entry name" value="Trigger factor ribosome-binding domain"/>
    <property type="match status" value="1"/>
</dbReference>
<dbReference type="PANTHER" id="PTHR30560">
    <property type="entry name" value="TRIGGER FACTOR CHAPERONE AND PEPTIDYL-PROLYL CIS/TRANS ISOMERASE"/>
    <property type="match status" value="1"/>
</dbReference>
<evidence type="ECO:0000259" key="1">
    <source>
        <dbReference type="Pfam" id="PF05697"/>
    </source>
</evidence>
<proteinExistence type="predicted"/>
<feature type="domain" description="Trigger factor ribosome-binding bacterial" evidence="1">
    <location>
        <begin position="1"/>
        <end position="146"/>
    </location>
</feature>
<keyword evidence="3" id="KW-1185">Reference proteome</keyword>